<accession>A0A9W9AGK8</accession>
<gene>
    <name evidence="1" type="ORF">J3R30DRAFT_3699726</name>
</gene>
<comment type="caution">
    <text evidence="1">The sequence shown here is derived from an EMBL/GenBank/DDBJ whole genome shotgun (WGS) entry which is preliminary data.</text>
</comment>
<dbReference type="OrthoDB" id="3041972at2759"/>
<proteinExistence type="predicted"/>
<evidence type="ECO:0000313" key="1">
    <source>
        <dbReference type="EMBL" id="KAJ4482296.1"/>
    </source>
</evidence>
<dbReference type="Gene3D" id="3.80.10.10">
    <property type="entry name" value="Ribonuclease Inhibitor"/>
    <property type="match status" value="1"/>
</dbReference>
<reference evidence="1" key="1">
    <citation type="submission" date="2022-08" db="EMBL/GenBank/DDBJ databases">
        <title>A Global Phylogenomic Analysis of the Shiitake Genus Lentinula.</title>
        <authorList>
            <consortium name="DOE Joint Genome Institute"/>
            <person name="Sierra-Patev S."/>
            <person name="Min B."/>
            <person name="Naranjo-Ortiz M."/>
            <person name="Looney B."/>
            <person name="Konkel Z."/>
            <person name="Slot J.C."/>
            <person name="Sakamoto Y."/>
            <person name="Steenwyk J.L."/>
            <person name="Rokas A."/>
            <person name="Carro J."/>
            <person name="Camarero S."/>
            <person name="Ferreira P."/>
            <person name="Molpeceres G."/>
            <person name="Ruiz-Duenas F.J."/>
            <person name="Serrano A."/>
            <person name="Henrissat B."/>
            <person name="Drula E."/>
            <person name="Hughes K.W."/>
            <person name="Mata J.L."/>
            <person name="Ishikawa N.K."/>
            <person name="Vargas-Isla R."/>
            <person name="Ushijima S."/>
            <person name="Smith C.A."/>
            <person name="Ahrendt S."/>
            <person name="Andreopoulos W."/>
            <person name="He G."/>
            <person name="Labutti K."/>
            <person name="Lipzen A."/>
            <person name="Ng V."/>
            <person name="Riley R."/>
            <person name="Sandor L."/>
            <person name="Barry K."/>
            <person name="Martinez A.T."/>
            <person name="Xiao Y."/>
            <person name="Gibbons J.G."/>
            <person name="Terashima K."/>
            <person name="Grigoriev I.V."/>
            <person name="Hibbett D.S."/>
        </authorList>
    </citation>
    <scope>NUCLEOTIDE SEQUENCE</scope>
    <source>
        <strain evidence="1">JLM2183</strain>
    </source>
</reference>
<protein>
    <recommendedName>
        <fullName evidence="3">F-box domain-containing protein</fullName>
    </recommendedName>
</protein>
<name>A0A9W9AGK8_9AGAR</name>
<dbReference type="EMBL" id="JAOTPV010000005">
    <property type="protein sequence ID" value="KAJ4482296.1"/>
    <property type="molecule type" value="Genomic_DNA"/>
</dbReference>
<dbReference type="Proteomes" id="UP001150266">
    <property type="component" value="Unassembled WGS sequence"/>
</dbReference>
<keyword evidence="2" id="KW-1185">Reference proteome</keyword>
<evidence type="ECO:0000313" key="2">
    <source>
        <dbReference type="Proteomes" id="UP001150266"/>
    </source>
</evidence>
<dbReference type="InterPro" id="IPR032675">
    <property type="entry name" value="LRR_dom_sf"/>
</dbReference>
<dbReference type="AlphaFoldDB" id="A0A9W9AGK8"/>
<sequence>MCRIGDLPVEILGLIFLQVHSRTLSSSTTKFTTSDVVVTLSLVSSLWRETCISISSLWSHIHIVKTSSNEVERLQMFLERSGSCPLTIEFHAGADAVPYTADAGRMIWKLFGASARWKKALFSVQAPFLEVIAMVLSGESGSLQLAQRFEFPLLEKLSFTRHLDNQSRHFVNIFQPKVTPRLHILVIPSYTALLPFAFGQITSLNLFKTNKALPDLSVLCPQLVTLKIGQTFGDPNEATPPHAFELLKVETLTVSCSGPGRLWSMLTLPSLRNLTLEAITFMRLEYVAFINMLRRSGCGQSLRKLTLSGMDMRDVEVQSMFDLMPQLRELVVRETLTRQGKTLTASLLTALKSTSRDLAIIYPFAPSINHLIPDLAYIELHIDYNPNFRLDILFDMLSARAIISNDSSSALRWIHLCFILDQNSPPSRVPLELEGMVNKLRLVSTSHIHSTVQCGQEWRREF</sequence>
<dbReference type="SUPFAM" id="SSF52047">
    <property type="entry name" value="RNI-like"/>
    <property type="match status" value="1"/>
</dbReference>
<evidence type="ECO:0008006" key="3">
    <source>
        <dbReference type="Google" id="ProtNLM"/>
    </source>
</evidence>
<organism evidence="1 2">
    <name type="scientific">Lentinula aciculospora</name>
    <dbReference type="NCBI Taxonomy" id="153920"/>
    <lineage>
        <taxon>Eukaryota</taxon>
        <taxon>Fungi</taxon>
        <taxon>Dikarya</taxon>
        <taxon>Basidiomycota</taxon>
        <taxon>Agaricomycotina</taxon>
        <taxon>Agaricomycetes</taxon>
        <taxon>Agaricomycetidae</taxon>
        <taxon>Agaricales</taxon>
        <taxon>Marasmiineae</taxon>
        <taxon>Omphalotaceae</taxon>
        <taxon>Lentinula</taxon>
    </lineage>
</organism>